<keyword evidence="1" id="KW-0472">Membrane</keyword>
<evidence type="ECO:0000256" key="1">
    <source>
        <dbReference type="SAM" id="Phobius"/>
    </source>
</evidence>
<evidence type="ECO:0000313" key="2">
    <source>
        <dbReference type="EMBL" id="NVK79931.1"/>
    </source>
</evidence>
<dbReference type="RefSeq" id="WP_171083345.1">
    <property type="nucleotide sequence ID" value="NZ_BNBU01000014.1"/>
</dbReference>
<protein>
    <submittedName>
        <fullName evidence="2">Uncharacterized protein</fullName>
    </submittedName>
</protein>
<name>A0A7Y7B7C6_STRMO</name>
<proteinExistence type="predicted"/>
<dbReference type="AlphaFoldDB" id="A0A7Y7B7C6"/>
<comment type="caution">
    <text evidence="2">The sequence shown here is derived from an EMBL/GenBank/DDBJ whole genome shotgun (WGS) entry which is preliminary data.</text>
</comment>
<accession>A0A7Y7B7C6</accession>
<evidence type="ECO:0000313" key="3">
    <source>
        <dbReference type="Proteomes" id="UP000587462"/>
    </source>
</evidence>
<sequence>MHDSRLRRFAHRLCRTPNRLLRWAAARRRAAIGLMLRGICYGTGTGLVSLFVYWFQRHG</sequence>
<feature type="transmembrane region" description="Helical" evidence="1">
    <location>
        <begin position="34"/>
        <end position="55"/>
    </location>
</feature>
<gene>
    <name evidence="2" type="ORF">HG542_19960</name>
</gene>
<reference evidence="2 3" key="1">
    <citation type="submission" date="2020-04" db="EMBL/GenBank/DDBJ databases">
        <title>Draft Genome Sequence of Streptomyces morookaense DSM 40503, an 8-azaguanine-producing strain.</title>
        <authorList>
            <person name="Qi J."/>
            <person name="Gao J.-M."/>
        </authorList>
    </citation>
    <scope>NUCLEOTIDE SEQUENCE [LARGE SCALE GENOMIC DNA]</scope>
    <source>
        <strain evidence="2 3">DSM 40503</strain>
    </source>
</reference>
<keyword evidence="1" id="KW-0812">Transmembrane</keyword>
<dbReference type="Proteomes" id="UP000587462">
    <property type="component" value="Unassembled WGS sequence"/>
</dbReference>
<dbReference type="EMBL" id="JABBXF010000044">
    <property type="protein sequence ID" value="NVK79931.1"/>
    <property type="molecule type" value="Genomic_DNA"/>
</dbReference>
<keyword evidence="3" id="KW-1185">Reference proteome</keyword>
<organism evidence="2 3">
    <name type="scientific">Streptomyces morookaense</name>
    <name type="common">Streptoverticillium morookaense</name>
    <dbReference type="NCBI Taxonomy" id="1970"/>
    <lineage>
        <taxon>Bacteria</taxon>
        <taxon>Bacillati</taxon>
        <taxon>Actinomycetota</taxon>
        <taxon>Actinomycetes</taxon>
        <taxon>Kitasatosporales</taxon>
        <taxon>Streptomycetaceae</taxon>
        <taxon>Streptomyces</taxon>
    </lineage>
</organism>
<keyword evidence="1" id="KW-1133">Transmembrane helix</keyword>